<keyword evidence="2" id="KW-0732">Signal</keyword>
<sequence length="222" mass="23745">MTRFTSILLLAAVIPFALATNGSTKSDCKENEFFFEQKECCLPHGGPPSPPPSPPKGVTCPVSGWYWHTGKQCCVPHQPPAPSTPAPQCDKTCFWSSLDLKCYPGSSSSPPTSTTPVSQPSAKPGNSNNNNNNHHKRNMKSRSASLCPNSMEACPLKGLTATSNDYECLDTDAELSLAVVAHPSALARTALPLRAFGMSHALRVAVLQGYKLASDRKSCTKL</sequence>
<protein>
    <submittedName>
        <fullName evidence="3">Uncharacterized protein</fullName>
    </submittedName>
</protein>
<evidence type="ECO:0000256" key="2">
    <source>
        <dbReference type="SAM" id="SignalP"/>
    </source>
</evidence>
<dbReference type="Proteomes" id="UP000309038">
    <property type="component" value="Unassembled WGS sequence"/>
</dbReference>
<dbReference type="EMBL" id="SGPJ01000001">
    <property type="protein sequence ID" value="THH02844.1"/>
    <property type="molecule type" value="Genomic_DNA"/>
</dbReference>
<organism evidence="3 4">
    <name type="scientific">Hermanssonia centrifuga</name>
    <dbReference type="NCBI Taxonomy" id="98765"/>
    <lineage>
        <taxon>Eukaryota</taxon>
        <taxon>Fungi</taxon>
        <taxon>Dikarya</taxon>
        <taxon>Basidiomycota</taxon>
        <taxon>Agaricomycotina</taxon>
        <taxon>Agaricomycetes</taxon>
        <taxon>Polyporales</taxon>
        <taxon>Meruliaceae</taxon>
        <taxon>Hermanssonia</taxon>
    </lineage>
</organism>
<feature type="region of interest" description="Disordered" evidence="1">
    <location>
        <begin position="106"/>
        <end position="142"/>
    </location>
</feature>
<proteinExistence type="predicted"/>
<evidence type="ECO:0000313" key="3">
    <source>
        <dbReference type="EMBL" id="THH02844.1"/>
    </source>
</evidence>
<reference evidence="3 4" key="1">
    <citation type="submission" date="2019-02" db="EMBL/GenBank/DDBJ databases">
        <title>Genome sequencing of the rare red list fungi Phlebia centrifuga.</title>
        <authorList>
            <person name="Buettner E."/>
            <person name="Kellner H."/>
        </authorList>
    </citation>
    <scope>NUCLEOTIDE SEQUENCE [LARGE SCALE GENOMIC DNA]</scope>
    <source>
        <strain evidence="3 4">DSM 108282</strain>
    </source>
</reference>
<feature type="signal peptide" evidence="2">
    <location>
        <begin position="1"/>
        <end position="19"/>
    </location>
</feature>
<comment type="caution">
    <text evidence="3">The sequence shown here is derived from an EMBL/GenBank/DDBJ whole genome shotgun (WGS) entry which is preliminary data.</text>
</comment>
<evidence type="ECO:0000313" key="4">
    <source>
        <dbReference type="Proteomes" id="UP000309038"/>
    </source>
</evidence>
<dbReference type="AlphaFoldDB" id="A0A4S4KVS2"/>
<feature type="chain" id="PRO_5020860681" evidence="2">
    <location>
        <begin position="20"/>
        <end position="222"/>
    </location>
</feature>
<feature type="compositionally biased region" description="Low complexity" evidence="1">
    <location>
        <begin position="106"/>
        <end position="132"/>
    </location>
</feature>
<evidence type="ECO:0000256" key="1">
    <source>
        <dbReference type="SAM" id="MobiDB-lite"/>
    </source>
</evidence>
<name>A0A4S4KVS2_9APHY</name>
<keyword evidence="4" id="KW-1185">Reference proteome</keyword>
<gene>
    <name evidence="3" type="ORF">EW026_g9</name>
</gene>
<accession>A0A4S4KVS2</accession>